<evidence type="ECO:0000256" key="7">
    <source>
        <dbReference type="SAM" id="MobiDB-lite"/>
    </source>
</evidence>
<keyword evidence="10" id="KW-1185">Reference proteome</keyword>
<dbReference type="GO" id="GO:0004674">
    <property type="term" value="F:protein serine/threonine kinase activity"/>
    <property type="evidence" value="ECO:0007669"/>
    <property type="project" value="UniProtKB-KW"/>
</dbReference>
<evidence type="ECO:0000256" key="3">
    <source>
        <dbReference type="ARBA" id="ARBA00022679"/>
    </source>
</evidence>
<keyword evidence="3" id="KW-0808">Transferase</keyword>
<dbReference type="InterPro" id="IPR011009">
    <property type="entry name" value="Kinase-like_dom_sf"/>
</dbReference>
<dbReference type="Pfam" id="PF00069">
    <property type="entry name" value="Pkinase"/>
    <property type="match status" value="1"/>
</dbReference>
<sequence length="317" mass="34512">MPPGTRPVAGYEILAHLTRTGWLDVYDAWSHERDCRCLLKTLRPDRRHEPRLRERLLREGRWLEAFSHPHLVRAYETVEAPEPFVVLETLTGETVAHLIGRLHRRLAAPDVAFLGLHLCSALHYLHGRDLLHLDVKPSNVIIDCRRAKLLDLSVARPPGPAPAGIGTPCYLAPEQARGADLSAAADVWGVGITLYEVATGDLPFPEITTTTTDREPAGDAGADTPSGSVSPDDTYGRQRLYPQLEGRAAPVGTARRLPRALAAAVDACLEPDPTARPDIGSLAATFDALLPFHRRDVEPAPSGSAPGQPLREEAAHE</sequence>
<dbReference type="InterPro" id="IPR000719">
    <property type="entry name" value="Prot_kinase_dom"/>
</dbReference>
<dbReference type="EC" id="2.7.11.1" evidence="1"/>
<dbReference type="SMART" id="SM00220">
    <property type="entry name" value="S_TKc"/>
    <property type="match status" value="1"/>
</dbReference>
<accession>A0A117RF31</accession>
<dbReference type="Proteomes" id="UP000052982">
    <property type="component" value="Unassembled WGS sequence"/>
</dbReference>
<feature type="region of interest" description="Disordered" evidence="7">
    <location>
        <begin position="205"/>
        <end position="235"/>
    </location>
</feature>
<dbReference type="PANTHER" id="PTHR43289">
    <property type="entry name" value="MITOGEN-ACTIVATED PROTEIN KINASE KINASE KINASE 20-RELATED"/>
    <property type="match status" value="1"/>
</dbReference>
<dbReference type="SUPFAM" id="SSF56112">
    <property type="entry name" value="Protein kinase-like (PK-like)"/>
    <property type="match status" value="1"/>
</dbReference>
<feature type="region of interest" description="Disordered" evidence="7">
    <location>
        <begin position="294"/>
        <end position="317"/>
    </location>
</feature>
<keyword evidence="2 9" id="KW-0723">Serine/threonine-protein kinase</keyword>
<evidence type="ECO:0000256" key="1">
    <source>
        <dbReference type="ARBA" id="ARBA00012513"/>
    </source>
</evidence>
<comment type="caution">
    <text evidence="9">The sequence shown here is derived from an EMBL/GenBank/DDBJ whole genome shotgun (WGS) entry which is preliminary data.</text>
</comment>
<evidence type="ECO:0000256" key="4">
    <source>
        <dbReference type="ARBA" id="ARBA00022741"/>
    </source>
</evidence>
<organism evidence="9 10">
    <name type="scientific">Streptomyces griseoruber</name>
    <dbReference type="NCBI Taxonomy" id="1943"/>
    <lineage>
        <taxon>Bacteria</taxon>
        <taxon>Bacillati</taxon>
        <taxon>Actinomycetota</taxon>
        <taxon>Actinomycetes</taxon>
        <taxon>Kitasatosporales</taxon>
        <taxon>Streptomycetaceae</taxon>
        <taxon>Streptomyces</taxon>
    </lineage>
</organism>
<evidence type="ECO:0000256" key="2">
    <source>
        <dbReference type="ARBA" id="ARBA00022527"/>
    </source>
</evidence>
<evidence type="ECO:0000313" key="10">
    <source>
        <dbReference type="Proteomes" id="UP000052982"/>
    </source>
</evidence>
<dbReference type="Gene3D" id="3.30.200.20">
    <property type="entry name" value="Phosphorylase Kinase, domain 1"/>
    <property type="match status" value="1"/>
</dbReference>
<evidence type="ECO:0000259" key="8">
    <source>
        <dbReference type="PROSITE" id="PS50011"/>
    </source>
</evidence>
<evidence type="ECO:0000313" key="9">
    <source>
        <dbReference type="EMBL" id="KUN87316.1"/>
    </source>
</evidence>
<dbReference type="PROSITE" id="PS50011">
    <property type="entry name" value="PROTEIN_KINASE_DOM"/>
    <property type="match status" value="1"/>
</dbReference>
<evidence type="ECO:0000256" key="5">
    <source>
        <dbReference type="ARBA" id="ARBA00022777"/>
    </source>
</evidence>
<name>A0A117RF31_9ACTN</name>
<gene>
    <name evidence="9" type="ORF">AQJ64_08245</name>
</gene>
<keyword evidence="6" id="KW-0067">ATP-binding</keyword>
<feature type="domain" description="Protein kinase" evidence="8">
    <location>
        <begin position="11"/>
        <end position="290"/>
    </location>
</feature>
<evidence type="ECO:0000256" key="6">
    <source>
        <dbReference type="ARBA" id="ARBA00022840"/>
    </source>
</evidence>
<dbReference type="GO" id="GO:0005524">
    <property type="term" value="F:ATP binding"/>
    <property type="evidence" value="ECO:0007669"/>
    <property type="project" value="UniProtKB-KW"/>
</dbReference>
<dbReference type="CDD" id="cd14014">
    <property type="entry name" value="STKc_PknB_like"/>
    <property type="match status" value="1"/>
</dbReference>
<proteinExistence type="predicted"/>
<dbReference type="AlphaFoldDB" id="A0A117RF31"/>
<keyword evidence="5 9" id="KW-0418">Kinase</keyword>
<dbReference type="PANTHER" id="PTHR43289:SF6">
    <property type="entry name" value="SERINE_THREONINE-PROTEIN KINASE NEKL-3"/>
    <property type="match status" value="1"/>
</dbReference>
<dbReference type="PROSITE" id="PS00108">
    <property type="entry name" value="PROTEIN_KINASE_ST"/>
    <property type="match status" value="1"/>
</dbReference>
<keyword evidence="4" id="KW-0547">Nucleotide-binding</keyword>
<reference evidence="9 10" key="1">
    <citation type="submission" date="2015-10" db="EMBL/GenBank/DDBJ databases">
        <title>Draft genome sequence of Streptomyces griseoruber DSM 40281, type strain for the species Streptomyces griseoruber.</title>
        <authorList>
            <person name="Ruckert C."/>
            <person name="Winkler A."/>
            <person name="Kalinowski J."/>
            <person name="Kampfer P."/>
            <person name="Glaeser S."/>
        </authorList>
    </citation>
    <scope>NUCLEOTIDE SEQUENCE [LARGE SCALE GENOMIC DNA]</scope>
    <source>
        <strain evidence="9 10">DSM 40281</strain>
    </source>
</reference>
<dbReference type="STRING" id="1943.AQJ64_08245"/>
<protein>
    <recommendedName>
        <fullName evidence="1">non-specific serine/threonine protein kinase</fullName>
        <ecNumber evidence="1">2.7.11.1</ecNumber>
    </recommendedName>
</protein>
<dbReference type="InterPro" id="IPR008271">
    <property type="entry name" value="Ser/Thr_kinase_AS"/>
</dbReference>
<dbReference type="EMBL" id="LMWW01000008">
    <property type="protein sequence ID" value="KUN87316.1"/>
    <property type="molecule type" value="Genomic_DNA"/>
</dbReference>
<dbReference type="Gene3D" id="1.10.510.10">
    <property type="entry name" value="Transferase(Phosphotransferase) domain 1"/>
    <property type="match status" value="1"/>
</dbReference>